<dbReference type="AlphaFoldDB" id="A0A401PVJ0"/>
<dbReference type="Proteomes" id="UP000288216">
    <property type="component" value="Unassembled WGS sequence"/>
</dbReference>
<dbReference type="PANTHER" id="PTHR16399:SF10">
    <property type="entry name" value="PEJVAKIN"/>
    <property type="match status" value="1"/>
</dbReference>
<dbReference type="OrthoDB" id="10531987at2759"/>
<evidence type="ECO:0000313" key="2">
    <source>
        <dbReference type="Proteomes" id="UP000288216"/>
    </source>
</evidence>
<accession>A0A401PVJ0</accession>
<sequence>AEGGFNASTEESLTYHAGTTVAFRVLKLRIDGDSLDVYHKTRSLIESTSSPKNQLTGLAQLSEGTRLIFLQTFLEILSSCDDLPDLELMLYQMHEGLQPDLQALHQMEDKNRASIERLLDLLGIRKADPSGQPLTLSPQQNGIIETVATLIQSLNVLHPDTAIQLATSIEMKILPIQLKLMAKIEERCLKSKDFINQLDPVANVQETEESLETLVLQLTDKEFEVTQEILEDFGFLLKRETASISYDIDSDLQNLFCHIFVALYILSTIAI</sequence>
<proteinExistence type="predicted"/>
<feature type="non-terminal residue" evidence="1">
    <location>
        <position position="1"/>
    </location>
</feature>
<protein>
    <recommendedName>
        <fullName evidence="3">Gasdermin PUB domain-containing protein</fullName>
    </recommendedName>
</protein>
<dbReference type="PANTHER" id="PTHR16399">
    <property type="entry name" value="GASDERMIN"/>
    <property type="match status" value="1"/>
</dbReference>
<evidence type="ECO:0008006" key="3">
    <source>
        <dbReference type="Google" id="ProtNLM"/>
    </source>
</evidence>
<evidence type="ECO:0000313" key="1">
    <source>
        <dbReference type="EMBL" id="GCB77139.1"/>
    </source>
</evidence>
<gene>
    <name evidence="1" type="ORF">scyTo_0016647</name>
</gene>
<dbReference type="EMBL" id="BFAA01010204">
    <property type="protein sequence ID" value="GCB77139.1"/>
    <property type="molecule type" value="Genomic_DNA"/>
</dbReference>
<name>A0A401PVJ0_SCYTO</name>
<keyword evidence="2" id="KW-1185">Reference proteome</keyword>
<dbReference type="InterPro" id="IPR007677">
    <property type="entry name" value="Gasdermin"/>
</dbReference>
<comment type="caution">
    <text evidence="1">The sequence shown here is derived from an EMBL/GenBank/DDBJ whole genome shotgun (WGS) entry which is preliminary data.</text>
</comment>
<organism evidence="1 2">
    <name type="scientific">Scyliorhinus torazame</name>
    <name type="common">Cloudy catshark</name>
    <name type="synonym">Catulus torazame</name>
    <dbReference type="NCBI Taxonomy" id="75743"/>
    <lineage>
        <taxon>Eukaryota</taxon>
        <taxon>Metazoa</taxon>
        <taxon>Chordata</taxon>
        <taxon>Craniata</taxon>
        <taxon>Vertebrata</taxon>
        <taxon>Chondrichthyes</taxon>
        <taxon>Elasmobranchii</taxon>
        <taxon>Galeomorphii</taxon>
        <taxon>Galeoidea</taxon>
        <taxon>Carcharhiniformes</taxon>
        <taxon>Scyliorhinidae</taxon>
        <taxon>Scyliorhinus</taxon>
    </lineage>
</organism>
<reference evidence="1 2" key="1">
    <citation type="journal article" date="2018" name="Nat. Ecol. Evol.">
        <title>Shark genomes provide insights into elasmobranch evolution and the origin of vertebrates.</title>
        <authorList>
            <person name="Hara Y"/>
            <person name="Yamaguchi K"/>
            <person name="Onimaru K"/>
            <person name="Kadota M"/>
            <person name="Koyanagi M"/>
            <person name="Keeley SD"/>
            <person name="Tatsumi K"/>
            <person name="Tanaka K"/>
            <person name="Motone F"/>
            <person name="Kageyama Y"/>
            <person name="Nozu R"/>
            <person name="Adachi N"/>
            <person name="Nishimura O"/>
            <person name="Nakagawa R"/>
            <person name="Tanegashima C"/>
            <person name="Kiyatake I"/>
            <person name="Matsumoto R"/>
            <person name="Murakumo K"/>
            <person name="Nishida K"/>
            <person name="Terakita A"/>
            <person name="Kuratani S"/>
            <person name="Sato K"/>
            <person name="Hyodo S Kuraku.S."/>
        </authorList>
    </citation>
    <scope>NUCLEOTIDE SEQUENCE [LARGE SCALE GENOMIC DNA]</scope>
</reference>